<organism evidence="3 4">
    <name type="scientific">Fusibacillus kribbianus</name>
    <dbReference type="NCBI Taxonomy" id="3044208"/>
    <lineage>
        <taxon>Bacteria</taxon>
        <taxon>Bacillati</taxon>
        <taxon>Bacillota</taxon>
        <taxon>Clostridia</taxon>
        <taxon>Lachnospirales</taxon>
        <taxon>Lachnospiraceae</taxon>
        <taxon>Fusibacillus</taxon>
    </lineage>
</organism>
<dbReference type="InterPro" id="IPR007630">
    <property type="entry name" value="RNA_pol_sigma70_r4"/>
</dbReference>
<dbReference type="InterPro" id="IPR036388">
    <property type="entry name" value="WH-like_DNA-bd_sf"/>
</dbReference>
<protein>
    <submittedName>
        <fullName evidence="3">DNA-directed RNA polymerase subunit alpha C-terminal domain-containing protein</fullName>
    </submittedName>
</protein>
<dbReference type="SUPFAM" id="SSF88659">
    <property type="entry name" value="Sigma3 and sigma4 domains of RNA polymerase sigma factors"/>
    <property type="match status" value="1"/>
</dbReference>
<dbReference type="InterPro" id="IPR013324">
    <property type="entry name" value="RNA_pol_sigma_r3/r4-like"/>
</dbReference>
<comment type="caution">
    <text evidence="3">The sequence shown here is derived from an EMBL/GenBank/DDBJ whole genome shotgun (WGS) entry which is preliminary data.</text>
</comment>
<dbReference type="GO" id="GO:0003677">
    <property type="term" value="F:DNA binding"/>
    <property type="evidence" value="ECO:0007669"/>
    <property type="project" value="InterPro"/>
</dbReference>
<feature type="domain" description="RNA polymerase alpha subunit C-terminal" evidence="1">
    <location>
        <begin position="169"/>
        <end position="232"/>
    </location>
</feature>
<evidence type="ECO:0000313" key="4">
    <source>
        <dbReference type="Proteomes" id="UP001300383"/>
    </source>
</evidence>
<keyword evidence="3" id="KW-0240">DNA-directed RNA polymerase</keyword>
<dbReference type="GO" id="GO:0003899">
    <property type="term" value="F:DNA-directed RNA polymerase activity"/>
    <property type="evidence" value="ECO:0007669"/>
    <property type="project" value="InterPro"/>
</dbReference>
<keyword evidence="3" id="KW-0804">Transcription</keyword>
<keyword evidence="4" id="KW-1185">Reference proteome</keyword>
<evidence type="ECO:0000259" key="2">
    <source>
        <dbReference type="Pfam" id="PF04545"/>
    </source>
</evidence>
<dbReference type="Pfam" id="PF03118">
    <property type="entry name" value="RNA_pol_A_CTD"/>
    <property type="match status" value="1"/>
</dbReference>
<evidence type="ECO:0000259" key="1">
    <source>
        <dbReference type="Pfam" id="PF03118"/>
    </source>
</evidence>
<sequence length="394" mass="45432">MEKKQCIAFYSDKIVKIDITPYINLLLKMYEETGIIVVNDALKYGEGIMYSVLETLTDREQKVINLRVGINNLEEKTVEEVASILSLTCEQVSEVEAKAFRKLRHPSRSKSLTGRNMYKILLEKYDDFYSSRLSDLLIEEIVSLVENRQNRSFYIEKIMKRYGVSITTKEDIKENIDYDLDELELSVRAYNCLKRAGINTFSELAHMSDGELKHVRNLGQRCYDEVKQKMKEVAGVSEDGCNTIVFSYNGDKTVYKYFDVDTQKIAKSIYVNFVNMRPGAKIILNAPLSPGLQDILLLKGYLYIEDVYSDSEQLIKQLQAFGFEDFAQEICIFKEMQEKPNEDERVYICPMDDEVLEFIQNKECSSAGDFIEKAESVENEKIVDLAKRLLDASI</sequence>
<feature type="domain" description="RNA polymerase sigma-70 region 4" evidence="2">
    <location>
        <begin position="52"/>
        <end position="105"/>
    </location>
</feature>
<dbReference type="Gene3D" id="1.10.10.10">
    <property type="entry name" value="Winged helix-like DNA-binding domain superfamily/Winged helix DNA-binding domain"/>
    <property type="match status" value="1"/>
</dbReference>
<dbReference type="PANTHER" id="PTHR30603:SF47">
    <property type="entry name" value="RNA POLYMERASE SIGMA FACTOR SIGD, CHLOROPLASTIC"/>
    <property type="match status" value="1"/>
</dbReference>
<dbReference type="InterPro" id="IPR000943">
    <property type="entry name" value="RNA_pol_sigma70"/>
</dbReference>
<dbReference type="InterPro" id="IPR011260">
    <property type="entry name" value="RNAP_asu_C"/>
</dbReference>
<proteinExistence type="predicted"/>
<dbReference type="Pfam" id="PF04545">
    <property type="entry name" value="Sigma70_r4"/>
    <property type="match status" value="1"/>
</dbReference>
<dbReference type="GO" id="GO:0000428">
    <property type="term" value="C:DNA-directed RNA polymerase complex"/>
    <property type="evidence" value="ECO:0007669"/>
    <property type="project" value="UniProtKB-KW"/>
</dbReference>
<dbReference type="CDD" id="cd06171">
    <property type="entry name" value="Sigma70_r4"/>
    <property type="match status" value="1"/>
</dbReference>
<dbReference type="PANTHER" id="PTHR30603">
    <property type="entry name" value="RNA POLYMERASE SIGMA FACTOR RPO"/>
    <property type="match status" value="1"/>
</dbReference>
<dbReference type="Proteomes" id="UP001300383">
    <property type="component" value="Unassembled WGS sequence"/>
</dbReference>
<name>A0AAP4EZI5_9FIRM</name>
<accession>A0AAP4EZI5</accession>
<dbReference type="SUPFAM" id="SSF47789">
    <property type="entry name" value="C-terminal domain of RNA polymerase alpha subunit"/>
    <property type="match status" value="1"/>
</dbReference>
<dbReference type="RefSeq" id="WP_283231524.1">
    <property type="nucleotide sequence ID" value="NZ_JASGBQ010000024.1"/>
</dbReference>
<dbReference type="Gene3D" id="1.10.150.20">
    <property type="entry name" value="5' to 3' exonuclease, C-terminal subdomain"/>
    <property type="match status" value="1"/>
</dbReference>
<dbReference type="EMBL" id="JASGBQ010000024">
    <property type="protein sequence ID" value="MDI9243101.1"/>
    <property type="molecule type" value="Genomic_DNA"/>
</dbReference>
<reference evidence="3 4" key="1">
    <citation type="submission" date="2023-05" db="EMBL/GenBank/DDBJ databases">
        <title>[ruminococcus] sp. nov., isolated from a pig farm feces dump.</title>
        <authorList>
            <person name="Chang Y.-H."/>
        </authorList>
    </citation>
    <scope>NUCLEOTIDE SEQUENCE [LARGE SCALE GENOMIC DNA]</scope>
    <source>
        <strain evidence="3 4">YH-rum2234</strain>
    </source>
</reference>
<dbReference type="AlphaFoldDB" id="A0AAP4EZI5"/>
<evidence type="ECO:0000313" key="3">
    <source>
        <dbReference type="EMBL" id="MDI9243101.1"/>
    </source>
</evidence>
<dbReference type="GO" id="GO:0006352">
    <property type="term" value="P:DNA-templated transcription initiation"/>
    <property type="evidence" value="ECO:0007669"/>
    <property type="project" value="InterPro"/>
</dbReference>
<gene>
    <name evidence="3" type="ORF">QJ036_11555</name>
</gene>
<dbReference type="GO" id="GO:0003700">
    <property type="term" value="F:DNA-binding transcription factor activity"/>
    <property type="evidence" value="ECO:0007669"/>
    <property type="project" value="InterPro"/>
</dbReference>
<dbReference type="PRINTS" id="PR00046">
    <property type="entry name" value="SIGMA70FCT"/>
</dbReference>
<dbReference type="InterPro" id="IPR050239">
    <property type="entry name" value="Sigma-70_RNA_pol_init_factors"/>
</dbReference>